<dbReference type="EMBL" id="JALDAY010000003">
    <property type="protein sequence ID" value="MCI3271432.1"/>
    <property type="molecule type" value="Genomic_DNA"/>
</dbReference>
<dbReference type="RefSeq" id="WP_242764002.1">
    <property type="nucleotide sequence ID" value="NZ_JALDAY010000003.1"/>
</dbReference>
<comment type="caution">
    <text evidence="1">The sequence shown here is derived from an EMBL/GenBank/DDBJ whole genome shotgun (WGS) entry which is preliminary data.</text>
</comment>
<sequence>MFVRRSTYRALQARYEAEVKGTAELSCSIVRLTTEVDGLRKELEAKDPGPIAMGRREADLHHRLGLAQQAHRALDEQLRPLQAANEAMAAELRALREGSEARA</sequence>
<evidence type="ECO:0000313" key="1">
    <source>
        <dbReference type="EMBL" id="MCI3271432.1"/>
    </source>
</evidence>
<name>A0ABS9Y2J1_9ACTN</name>
<proteinExistence type="predicted"/>
<accession>A0ABS9Y2J1</accession>
<evidence type="ECO:0000313" key="2">
    <source>
        <dbReference type="Proteomes" id="UP001165269"/>
    </source>
</evidence>
<gene>
    <name evidence="1" type="ORF">MQP27_09945</name>
</gene>
<reference evidence="1" key="1">
    <citation type="submission" date="2022-03" db="EMBL/GenBank/DDBJ databases">
        <title>Streptomyces 7R015 and 7R016 isolated from Barleria lupulina in Thailand.</title>
        <authorList>
            <person name="Kanchanasin P."/>
            <person name="Phongsopitanun W."/>
            <person name="Tanasupawat S."/>
        </authorList>
    </citation>
    <scope>NUCLEOTIDE SEQUENCE</scope>
    <source>
        <strain evidence="1">7R015</strain>
    </source>
</reference>
<protein>
    <submittedName>
        <fullName evidence="1">Uncharacterized protein</fullName>
    </submittedName>
</protein>
<dbReference type="Proteomes" id="UP001165269">
    <property type="component" value="Unassembled WGS sequence"/>
</dbReference>
<keyword evidence="2" id="KW-1185">Reference proteome</keyword>
<organism evidence="1 2">
    <name type="scientific">Streptomyces cylindrosporus</name>
    <dbReference type="NCBI Taxonomy" id="2927583"/>
    <lineage>
        <taxon>Bacteria</taxon>
        <taxon>Bacillati</taxon>
        <taxon>Actinomycetota</taxon>
        <taxon>Actinomycetes</taxon>
        <taxon>Kitasatosporales</taxon>
        <taxon>Streptomycetaceae</taxon>
        <taxon>Streptomyces</taxon>
    </lineage>
</organism>